<dbReference type="STRING" id="525640.SAMN04487971_10962"/>
<keyword evidence="1" id="KW-1133">Transmembrane helix</keyword>
<gene>
    <name evidence="2" type="ORF">SAMN04487971_10962</name>
</gene>
<keyword evidence="1" id="KW-0472">Membrane</keyword>
<sequence>MPYAWQPDDPDGTRRLLIWRHRSLTPEGFAWVIGISAATLALPLLAVIGSAVMWGLLPFALAALAGLWWAVQRGWKGGGAFEEVALNPAEMSVTRHDPGRPARRWQGNPYWVRLTLRRDGPVEDYLTLSDGRREIELGAFLSPEERRSLRADLAAALSDLVRPAESRLHP</sequence>
<feature type="transmembrane region" description="Helical" evidence="1">
    <location>
        <begin position="28"/>
        <end position="46"/>
    </location>
</feature>
<dbReference type="Pfam" id="PF10003">
    <property type="entry name" value="DUF2244"/>
    <property type="match status" value="1"/>
</dbReference>
<dbReference type="InterPro" id="IPR019253">
    <property type="entry name" value="DUF2244_TM"/>
</dbReference>
<proteinExistence type="predicted"/>
<keyword evidence="1" id="KW-0812">Transmembrane</keyword>
<accession>A0A1G9JAS0</accession>
<dbReference type="OrthoDB" id="9808190at2"/>
<keyword evidence="3" id="KW-1185">Reference proteome</keyword>
<reference evidence="3" key="1">
    <citation type="submission" date="2016-10" db="EMBL/GenBank/DDBJ databases">
        <authorList>
            <person name="Varghese N."/>
            <person name="Submissions S."/>
        </authorList>
    </citation>
    <scope>NUCLEOTIDE SEQUENCE [LARGE SCALE GENOMIC DNA]</scope>
    <source>
        <strain evidence="3">CGMCC 1.7655</strain>
    </source>
</reference>
<organism evidence="2 3">
    <name type="scientific">Paracoccus chinensis</name>
    <dbReference type="NCBI Taxonomy" id="525640"/>
    <lineage>
        <taxon>Bacteria</taxon>
        <taxon>Pseudomonadati</taxon>
        <taxon>Pseudomonadota</taxon>
        <taxon>Alphaproteobacteria</taxon>
        <taxon>Rhodobacterales</taxon>
        <taxon>Paracoccaceae</taxon>
        <taxon>Paracoccus</taxon>
    </lineage>
</organism>
<dbReference type="EMBL" id="FNGE01000009">
    <property type="protein sequence ID" value="SDL34640.1"/>
    <property type="molecule type" value="Genomic_DNA"/>
</dbReference>
<evidence type="ECO:0000313" key="2">
    <source>
        <dbReference type="EMBL" id="SDL34640.1"/>
    </source>
</evidence>
<dbReference type="Proteomes" id="UP000199555">
    <property type="component" value="Unassembled WGS sequence"/>
</dbReference>
<dbReference type="RefSeq" id="WP_090755842.1">
    <property type="nucleotide sequence ID" value="NZ_FNGE01000009.1"/>
</dbReference>
<dbReference type="AlphaFoldDB" id="A0A1G9JAS0"/>
<feature type="transmembrane region" description="Helical" evidence="1">
    <location>
        <begin position="52"/>
        <end position="71"/>
    </location>
</feature>
<protein>
    <submittedName>
        <fullName evidence="2">Uncharacterized membrane protein</fullName>
    </submittedName>
</protein>
<name>A0A1G9JAS0_9RHOB</name>
<evidence type="ECO:0000313" key="3">
    <source>
        <dbReference type="Proteomes" id="UP000199555"/>
    </source>
</evidence>
<evidence type="ECO:0000256" key="1">
    <source>
        <dbReference type="SAM" id="Phobius"/>
    </source>
</evidence>